<evidence type="ECO:0000256" key="1">
    <source>
        <dbReference type="PROSITE-ProRule" id="PRU01023"/>
    </source>
</evidence>
<evidence type="ECO:0000313" key="6">
    <source>
        <dbReference type="Proteomes" id="UP001217089"/>
    </source>
</evidence>
<dbReference type="Gene3D" id="3.40.50.150">
    <property type="entry name" value="Vaccinia Virus protein VP39"/>
    <property type="match status" value="1"/>
</dbReference>
<evidence type="ECO:0000259" key="4">
    <source>
        <dbReference type="PROSITE" id="PS51686"/>
    </source>
</evidence>
<dbReference type="InterPro" id="IPR001678">
    <property type="entry name" value="MeTrfase_RsmB-F_NOP2_dom"/>
</dbReference>
<name>A0ABQ9DYQ1_TEGGR</name>
<comment type="caution">
    <text evidence="5">The sequence shown here is derived from an EMBL/GenBank/DDBJ whole genome shotgun (WGS) entry which is preliminary data.</text>
</comment>
<protein>
    <recommendedName>
        <fullName evidence="4">SAM-dependent MTase RsmB/NOP-type domain-containing protein</fullName>
    </recommendedName>
</protein>
<gene>
    <name evidence="5" type="ORF">KUTeg_024725</name>
</gene>
<feature type="compositionally biased region" description="Polar residues" evidence="3">
    <location>
        <begin position="1"/>
        <end position="10"/>
    </location>
</feature>
<evidence type="ECO:0000256" key="3">
    <source>
        <dbReference type="SAM" id="MobiDB-lite"/>
    </source>
</evidence>
<keyword evidence="1" id="KW-0808">Transferase</keyword>
<dbReference type="Proteomes" id="UP001217089">
    <property type="component" value="Unassembled WGS sequence"/>
</dbReference>
<evidence type="ECO:0000313" key="5">
    <source>
        <dbReference type="EMBL" id="KAJ8298194.1"/>
    </source>
</evidence>
<feature type="domain" description="SAM-dependent MTase RsmB/NOP-type" evidence="4">
    <location>
        <begin position="242"/>
        <end position="496"/>
    </location>
</feature>
<dbReference type="InterPro" id="IPR049561">
    <property type="entry name" value="NSUN5_7_fdxn-like"/>
</dbReference>
<dbReference type="PANTHER" id="PTHR14663">
    <property type="entry name" value="METHYLTRANSFERASE NSUN7-RELATED"/>
    <property type="match status" value="1"/>
</dbReference>
<sequence>MSPTAETITHQYPHPPTRIGSAKPGGRRPSTGRRRLSRNDSVKDHFRMKYNMSSGHVQNSSVTDIDHKLKLEFFQKEPCKYSHEVFLKAAKIYSALKHDSRDERENPYLQRKNRDALAAKVQDIPHLVFTDDQEKRLVFELAFTALKYQMLFEDVLQDCSFFAQFPEFNEDSGLVMVMLCDFQSRKFQQRTPFTNETLDETAEQVEEALLQVKTRLNAALARHRIKAAAPSLDHLLPDAVRSKEELRSNMPMYVWVNQIKTTISEVIEQFKDDGYKLVDSGEKLEERQFSVDNLCNDVLMFPPESKEDLIECELLQSGKIVLQDKSSCLAPHSVKYLLGEGDDIIHVNAGSGATTAHIASLLQDNNNHIWTFGSQSTTDVQKIQKTMERLGIKGVKNLQDSFLDIEPDDPRFKNVKVILVTADCSKSGITNPIDFIVNEGEDAKILKDLSVGETDLTKLGELVGQHGNLLKHAMKCKYLVESSSSSSSSSLPSSLP</sequence>
<dbReference type="EMBL" id="JARBDR010000923">
    <property type="protein sequence ID" value="KAJ8298194.1"/>
    <property type="molecule type" value="Genomic_DNA"/>
</dbReference>
<accession>A0ABQ9DYQ1</accession>
<dbReference type="Pfam" id="PF21148">
    <property type="entry name" value="NSUN5_fdxn-like"/>
    <property type="match status" value="1"/>
</dbReference>
<evidence type="ECO:0000256" key="2">
    <source>
        <dbReference type="SAM" id="Coils"/>
    </source>
</evidence>
<feature type="coiled-coil region" evidence="2">
    <location>
        <begin position="195"/>
        <end position="222"/>
    </location>
</feature>
<organism evidence="5 6">
    <name type="scientific">Tegillarca granosa</name>
    <name type="common">Malaysian cockle</name>
    <name type="synonym">Anadara granosa</name>
    <dbReference type="NCBI Taxonomy" id="220873"/>
    <lineage>
        <taxon>Eukaryota</taxon>
        <taxon>Metazoa</taxon>
        <taxon>Spiralia</taxon>
        <taxon>Lophotrochozoa</taxon>
        <taxon>Mollusca</taxon>
        <taxon>Bivalvia</taxon>
        <taxon>Autobranchia</taxon>
        <taxon>Pteriomorphia</taxon>
        <taxon>Arcoida</taxon>
        <taxon>Arcoidea</taxon>
        <taxon>Arcidae</taxon>
        <taxon>Tegillarca</taxon>
    </lineage>
</organism>
<keyword evidence="1" id="KW-0489">Methyltransferase</keyword>
<keyword evidence="1" id="KW-0694">RNA-binding</keyword>
<dbReference type="SUPFAM" id="SSF53335">
    <property type="entry name" value="S-adenosyl-L-methionine-dependent methyltransferases"/>
    <property type="match status" value="1"/>
</dbReference>
<dbReference type="PANTHER" id="PTHR14663:SF2">
    <property type="entry name" value="METHYLTRANSFERASE NSUN7-RELATED"/>
    <property type="match status" value="1"/>
</dbReference>
<keyword evidence="6" id="KW-1185">Reference proteome</keyword>
<comment type="similarity">
    <text evidence="1">Belongs to the class I-like SAM-binding methyltransferase superfamily. RsmB/NOP family.</text>
</comment>
<keyword evidence="2" id="KW-0175">Coiled coil</keyword>
<keyword evidence="1" id="KW-0949">S-adenosyl-L-methionine</keyword>
<dbReference type="InterPro" id="IPR042620">
    <property type="entry name" value="NSUN7"/>
</dbReference>
<dbReference type="InterPro" id="IPR029063">
    <property type="entry name" value="SAM-dependent_MTases_sf"/>
</dbReference>
<feature type="region of interest" description="Disordered" evidence="3">
    <location>
        <begin position="1"/>
        <end position="42"/>
    </location>
</feature>
<reference evidence="5 6" key="1">
    <citation type="submission" date="2022-12" db="EMBL/GenBank/DDBJ databases">
        <title>Chromosome-level genome of Tegillarca granosa.</title>
        <authorList>
            <person name="Kim J."/>
        </authorList>
    </citation>
    <scope>NUCLEOTIDE SEQUENCE [LARGE SCALE GENOMIC DNA]</scope>
    <source>
        <strain evidence="5">Teg-2019</strain>
        <tissue evidence="5">Adductor muscle</tissue>
    </source>
</reference>
<dbReference type="Gene3D" id="3.30.70.1170">
    <property type="entry name" value="Sun protein, domain 3"/>
    <property type="match status" value="1"/>
</dbReference>
<proteinExistence type="inferred from homology"/>
<dbReference type="PROSITE" id="PS51686">
    <property type="entry name" value="SAM_MT_RSMB_NOP"/>
    <property type="match status" value="1"/>
</dbReference>
<comment type="caution">
    <text evidence="1">Lacks conserved residue(s) required for the propagation of feature annotation.</text>
</comment>